<evidence type="ECO:0000313" key="3">
    <source>
        <dbReference type="EMBL" id="EFX65047.1"/>
    </source>
</evidence>
<accession>E9HT84</accession>
<keyword evidence="4" id="KW-1185">Reference proteome</keyword>
<dbReference type="InterPro" id="IPR039051">
    <property type="entry name" value="SE-CTX-like"/>
</dbReference>
<dbReference type="EMBL" id="GL732766">
    <property type="protein sequence ID" value="EFX65047.1"/>
    <property type="molecule type" value="Genomic_DNA"/>
</dbReference>
<proteinExistence type="predicted"/>
<feature type="compositionally biased region" description="Low complexity" evidence="1">
    <location>
        <begin position="60"/>
        <end position="75"/>
    </location>
</feature>
<reference evidence="3 4" key="1">
    <citation type="journal article" date="2011" name="Science">
        <title>The ecoresponsive genome of Daphnia pulex.</title>
        <authorList>
            <person name="Colbourne J.K."/>
            <person name="Pfrender M.E."/>
            <person name="Gilbert D."/>
            <person name="Thomas W.K."/>
            <person name="Tucker A."/>
            <person name="Oakley T.H."/>
            <person name="Tokishita S."/>
            <person name="Aerts A."/>
            <person name="Arnold G.J."/>
            <person name="Basu M.K."/>
            <person name="Bauer D.J."/>
            <person name="Caceres C.E."/>
            <person name="Carmel L."/>
            <person name="Casola C."/>
            <person name="Choi J.H."/>
            <person name="Detter J.C."/>
            <person name="Dong Q."/>
            <person name="Dusheyko S."/>
            <person name="Eads B.D."/>
            <person name="Frohlich T."/>
            <person name="Geiler-Samerotte K.A."/>
            <person name="Gerlach D."/>
            <person name="Hatcher P."/>
            <person name="Jogdeo S."/>
            <person name="Krijgsveld J."/>
            <person name="Kriventseva E.V."/>
            <person name="Kultz D."/>
            <person name="Laforsch C."/>
            <person name="Lindquist E."/>
            <person name="Lopez J."/>
            <person name="Manak J.R."/>
            <person name="Muller J."/>
            <person name="Pangilinan J."/>
            <person name="Patwardhan R.P."/>
            <person name="Pitluck S."/>
            <person name="Pritham E.J."/>
            <person name="Rechtsteiner A."/>
            <person name="Rho M."/>
            <person name="Rogozin I.B."/>
            <person name="Sakarya O."/>
            <person name="Salamov A."/>
            <person name="Schaack S."/>
            <person name="Shapiro H."/>
            <person name="Shiga Y."/>
            <person name="Skalitzky C."/>
            <person name="Smith Z."/>
            <person name="Souvorov A."/>
            <person name="Sung W."/>
            <person name="Tang Z."/>
            <person name="Tsuchiya D."/>
            <person name="Tu H."/>
            <person name="Vos H."/>
            <person name="Wang M."/>
            <person name="Wolf Y.I."/>
            <person name="Yamagata H."/>
            <person name="Yamada T."/>
            <person name="Ye Y."/>
            <person name="Shaw J.R."/>
            <person name="Andrews J."/>
            <person name="Crease T.J."/>
            <person name="Tang H."/>
            <person name="Lucas S.M."/>
            <person name="Robertson H.M."/>
            <person name="Bork P."/>
            <person name="Koonin E.V."/>
            <person name="Zdobnov E.M."/>
            <person name="Grigoriev I.V."/>
            <person name="Lynch M."/>
            <person name="Boore J.L."/>
        </authorList>
    </citation>
    <scope>NUCLEOTIDE SEQUENCE [LARGE SCALE GENOMIC DNA]</scope>
</reference>
<dbReference type="PANTHER" id="PTHR40472:SF6">
    <property type="entry name" value="RICIN B-TYPE LECTIN DOMAIN-CONTAINING PROTEIN"/>
    <property type="match status" value="1"/>
</dbReference>
<dbReference type="KEGG" id="dpx:DAPPUDRAFT_333582"/>
<dbReference type="HOGENOM" id="CLU_630478_0_0_1"/>
<sequence>MKPKSILATSWMLALYLCAVQTFVSVALSEDTDVKRYTYETGIPKQEAAINETDVNAIENPDTNSSTDTNSATDPGTDSVITDPDPNSVNNPETTSGTNPETNNSPPIDIGNNILTGISITSAVLTLLEAFDRRVLPQPTTALDILDSARRLEDLIRPSDEGQYKKAEDTISRALYDMGVMMTGVGRQGNIESSAFQELLWLERARLIDGNIILLMEGLLGQPVAGADIMENIQNDLKCDAMDVSEKVNRYNDLIESGSIAFSHFAKLGQMSELETGRRRAAFRQRNLRVQARNVKVVEECFQRQLNKVLSESSTSEEVALNVGQAMSELYPLPTRWIVAAYADDDGMSRGAVKPMKSKLSADFNVVINGFRVALFPFLDGKMPKMIDGRRVDRFCNLPIQGAGQMPICDVGSTDGEYVFDEIRRLGIVPDPFDLIVVPSGGQLSVTTVPYGSLPPFFAKQYPDFDIVVF</sequence>
<keyword evidence="2" id="KW-0732">Signal</keyword>
<feature type="chain" id="PRO_5003241971" evidence="2">
    <location>
        <begin position="30"/>
        <end position="470"/>
    </location>
</feature>
<dbReference type="Proteomes" id="UP000000305">
    <property type="component" value="Unassembled WGS sequence"/>
</dbReference>
<evidence type="ECO:0000256" key="2">
    <source>
        <dbReference type="SAM" id="SignalP"/>
    </source>
</evidence>
<feature type="signal peptide" evidence="2">
    <location>
        <begin position="1"/>
        <end position="29"/>
    </location>
</feature>
<organism evidence="3 4">
    <name type="scientific">Daphnia pulex</name>
    <name type="common">Water flea</name>
    <dbReference type="NCBI Taxonomy" id="6669"/>
    <lineage>
        <taxon>Eukaryota</taxon>
        <taxon>Metazoa</taxon>
        <taxon>Ecdysozoa</taxon>
        <taxon>Arthropoda</taxon>
        <taxon>Crustacea</taxon>
        <taxon>Branchiopoda</taxon>
        <taxon>Diplostraca</taxon>
        <taxon>Cladocera</taxon>
        <taxon>Anomopoda</taxon>
        <taxon>Daphniidae</taxon>
        <taxon>Daphnia</taxon>
    </lineage>
</organism>
<feature type="compositionally biased region" description="Polar residues" evidence="1">
    <location>
        <begin position="85"/>
        <end position="106"/>
    </location>
</feature>
<dbReference type="OrthoDB" id="6343506at2759"/>
<feature type="region of interest" description="Disordered" evidence="1">
    <location>
        <begin position="48"/>
        <end position="108"/>
    </location>
</feature>
<dbReference type="PANTHER" id="PTHR40472">
    <property type="entry name" value="RICIN B-TYPE LECTIN DOMAIN-CONTAINING PROTEIN"/>
    <property type="match status" value="1"/>
</dbReference>
<dbReference type="InParanoid" id="E9HT84"/>
<evidence type="ECO:0000313" key="4">
    <source>
        <dbReference type="Proteomes" id="UP000000305"/>
    </source>
</evidence>
<protein>
    <submittedName>
        <fullName evidence="3">Uncharacterized protein</fullName>
    </submittedName>
</protein>
<gene>
    <name evidence="3" type="ORF">DAPPUDRAFT_333582</name>
</gene>
<name>E9HT84_DAPPU</name>
<dbReference type="AlphaFoldDB" id="E9HT84"/>
<evidence type="ECO:0000256" key="1">
    <source>
        <dbReference type="SAM" id="MobiDB-lite"/>
    </source>
</evidence>